<reference evidence="1 2" key="1">
    <citation type="journal article" date="2014" name="PLoS Genet.">
        <title>Phylogenetically driven sequencing of extremely halophilic archaea reveals strategies for static and dynamic osmo-response.</title>
        <authorList>
            <person name="Becker E.A."/>
            <person name="Seitzer P.M."/>
            <person name="Tritt A."/>
            <person name="Larsen D."/>
            <person name="Krusor M."/>
            <person name="Yao A.I."/>
            <person name="Wu D."/>
            <person name="Madern D."/>
            <person name="Eisen J.A."/>
            <person name="Darling A.E."/>
            <person name="Facciotti M.T."/>
        </authorList>
    </citation>
    <scope>NUCLEOTIDE SEQUENCE [LARGE SCALE GENOMIC DNA]</scope>
    <source>
        <strain evidence="1 2">DSM 10524</strain>
    </source>
</reference>
<gene>
    <name evidence="1" type="ORF">C491_06328</name>
</gene>
<dbReference type="OrthoDB" id="166436at2157"/>
<dbReference type="eggNOG" id="arCOG11487">
    <property type="taxonomic scope" value="Archaea"/>
</dbReference>
<name>L9XCF6_9EURY</name>
<sequence length="114" mass="11967">MYRRSLLGVAAAVSVAGCSAATDLVGDDEIDETLEDEHTAEFSADEGDEFAVEIDVERVENGDAVSVQVAKIGEGPLEARSVSESGSFDVEIEESGDHVVTVTNGAAHVTLDRK</sequence>
<organism evidence="1 2">
    <name type="scientific">Natronococcus amylolyticus DSM 10524</name>
    <dbReference type="NCBI Taxonomy" id="1227497"/>
    <lineage>
        <taxon>Archaea</taxon>
        <taxon>Methanobacteriati</taxon>
        <taxon>Methanobacteriota</taxon>
        <taxon>Stenosarchaea group</taxon>
        <taxon>Halobacteria</taxon>
        <taxon>Halobacteriales</taxon>
        <taxon>Natrialbaceae</taxon>
        <taxon>Natronococcus</taxon>
    </lineage>
</organism>
<dbReference type="RefSeq" id="WP_005554625.1">
    <property type="nucleotide sequence ID" value="NZ_AOIB01000015.1"/>
</dbReference>
<dbReference type="PROSITE" id="PS51257">
    <property type="entry name" value="PROKAR_LIPOPROTEIN"/>
    <property type="match status" value="1"/>
</dbReference>
<dbReference type="Proteomes" id="UP000011688">
    <property type="component" value="Unassembled WGS sequence"/>
</dbReference>
<dbReference type="EMBL" id="AOIB01000015">
    <property type="protein sequence ID" value="ELY59404.1"/>
    <property type="molecule type" value="Genomic_DNA"/>
</dbReference>
<keyword evidence="2" id="KW-1185">Reference proteome</keyword>
<proteinExistence type="predicted"/>
<comment type="caution">
    <text evidence="1">The sequence shown here is derived from an EMBL/GenBank/DDBJ whole genome shotgun (WGS) entry which is preliminary data.</text>
</comment>
<protein>
    <submittedName>
        <fullName evidence="1">Uncharacterized protein</fullName>
    </submittedName>
</protein>
<dbReference type="AlphaFoldDB" id="L9XCF6"/>
<accession>L9XCF6</accession>
<evidence type="ECO:0000313" key="1">
    <source>
        <dbReference type="EMBL" id="ELY59404.1"/>
    </source>
</evidence>
<evidence type="ECO:0000313" key="2">
    <source>
        <dbReference type="Proteomes" id="UP000011688"/>
    </source>
</evidence>